<dbReference type="PROSITE" id="PS51352">
    <property type="entry name" value="THIOREDOXIN_2"/>
    <property type="match status" value="1"/>
</dbReference>
<reference evidence="2 3" key="1">
    <citation type="submission" date="2015-03" db="EMBL/GenBank/DDBJ databases">
        <title>Draft genome sequence of Luteibacter yeojuensis strain SU11.</title>
        <authorList>
            <person name="Sulaiman J."/>
            <person name="Priya K."/>
            <person name="Chan K.-G."/>
        </authorList>
    </citation>
    <scope>NUCLEOTIDE SEQUENCE [LARGE SCALE GENOMIC DNA]</scope>
    <source>
        <strain evidence="2 3">SU11</strain>
    </source>
</reference>
<feature type="domain" description="Thioredoxin" evidence="1">
    <location>
        <begin position="1"/>
        <end position="113"/>
    </location>
</feature>
<dbReference type="InterPro" id="IPR036249">
    <property type="entry name" value="Thioredoxin-like_sf"/>
</dbReference>
<name>A0A0F3KRK4_9GAMM</name>
<dbReference type="PANTHER" id="PTHR45663">
    <property type="entry name" value="GEO12009P1"/>
    <property type="match status" value="1"/>
</dbReference>
<evidence type="ECO:0000313" key="3">
    <source>
        <dbReference type="Proteomes" id="UP000033651"/>
    </source>
</evidence>
<dbReference type="PANTHER" id="PTHR45663:SF11">
    <property type="entry name" value="GEO12009P1"/>
    <property type="match status" value="1"/>
</dbReference>
<proteinExistence type="predicted"/>
<dbReference type="GO" id="GO:0005829">
    <property type="term" value="C:cytosol"/>
    <property type="evidence" value="ECO:0007669"/>
    <property type="project" value="TreeGrafter"/>
</dbReference>
<accession>A0A0F3KRK4</accession>
<dbReference type="RefSeq" id="WP_045829598.1">
    <property type="nucleotide sequence ID" value="NZ_JZRB01000021.1"/>
</dbReference>
<gene>
    <name evidence="2" type="ORF">VI08_10880</name>
</gene>
<dbReference type="AlphaFoldDB" id="A0A0F3KRK4"/>
<dbReference type="EMBL" id="JZRB01000021">
    <property type="protein sequence ID" value="KJV33853.1"/>
    <property type="molecule type" value="Genomic_DNA"/>
</dbReference>
<dbReference type="Proteomes" id="UP000033651">
    <property type="component" value="Unassembled WGS sequence"/>
</dbReference>
<comment type="caution">
    <text evidence="2">The sequence shown here is derived from an EMBL/GenBank/DDBJ whole genome shotgun (WGS) entry which is preliminary data.</text>
</comment>
<organism evidence="2 3">
    <name type="scientific">Luteibacter yeojuensis</name>
    <dbReference type="NCBI Taxonomy" id="345309"/>
    <lineage>
        <taxon>Bacteria</taxon>
        <taxon>Pseudomonadati</taxon>
        <taxon>Pseudomonadota</taxon>
        <taxon>Gammaproteobacteria</taxon>
        <taxon>Lysobacterales</taxon>
        <taxon>Rhodanobacteraceae</taxon>
        <taxon>Luteibacter</taxon>
    </lineage>
</organism>
<dbReference type="GO" id="GO:0045454">
    <property type="term" value="P:cell redox homeostasis"/>
    <property type="evidence" value="ECO:0007669"/>
    <property type="project" value="TreeGrafter"/>
</dbReference>
<keyword evidence="3" id="KW-1185">Reference proteome</keyword>
<evidence type="ECO:0000259" key="1">
    <source>
        <dbReference type="PROSITE" id="PS51352"/>
    </source>
</evidence>
<dbReference type="Gene3D" id="3.40.30.10">
    <property type="entry name" value="Glutaredoxin"/>
    <property type="match status" value="1"/>
</dbReference>
<dbReference type="PATRIC" id="fig|345309.4.peg.1516"/>
<dbReference type="Pfam" id="PF00085">
    <property type="entry name" value="Thioredoxin"/>
    <property type="match status" value="1"/>
</dbReference>
<evidence type="ECO:0000313" key="2">
    <source>
        <dbReference type="EMBL" id="KJV33853.1"/>
    </source>
</evidence>
<dbReference type="CDD" id="cd02947">
    <property type="entry name" value="TRX_family"/>
    <property type="match status" value="1"/>
</dbReference>
<dbReference type="GO" id="GO:0015035">
    <property type="term" value="F:protein-disulfide reductase activity"/>
    <property type="evidence" value="ECO:0007669"/>
    <property type="project" value="TreeGrafter"/>
</dbReference>
<sequence>MATLSTFDDTNFSCEVLKSDIPVVVLFTSAWCGPGRQMLPVMVELCEAFADQVKVGTLDTDNAPDTVATYKITTLPTLCVFEKAVIKRGTWAGTRSGFLSREQVVDMITPLLRDDSQ</sequence>
<dbReference type="SUPFAM" id="SSF52833">
    <property type="entry name" value="Thioredoxin-like"/>
    <property type="match status" value="1"/>
</dbReference>
<protein>
    <recommendedName>
        <fullName evidence="1">Thioredoxin domain-containing protein</fullName>
    </recommendedName>
</protein>
<dbReference type="InterPro" id="IPR013766">
    <property type="entry name" value="Thioredoxin_domain"/>
</dbReference>